<dbReference type="PANTHER" id="PTHR23407">
    <property type="entry name" value="ATPASE INHIBITOR/5-FORMYLTETRAHYDROFOLATE CYCLO-LIGASE"/>
    <property type="match status" value="1"/>
</dbReference>
<dbReference type="InterPro" id="IPR037171">
    <property type="entry name" value="NagB/RpiA_transferase-like"/>
</dbReference>
<proteinExistence type="inferred from homology"/>
<dbReference type="Pfam" id="PF01812">
    <property type="entry name" value="5-FTHF_cyc-lig"/>
    <property type="match status" value="1"/>
</dbReference>
<dbReference type="SUPFAM" id="SSF100950">
    <property type="entry name" value="NagB/RpiA/CoA transferase-like"/>
    <property type="match status" value="1"/>
</dbReference>
<dbReference type="InterPro" id="IPR024185">
    <property type="entry name" value="FTHF_cligase-like_sf"/>
</dbReference>
<comment type="similarity">
    <text evidence="1 4">Belongs to the 5-formyltetrahydrofolate cyclo-ligase family.</text>
</comment>
<evidence type="ECO:0000256" key="2">
    <source>
        <dbReference type="ARBA" id="ARBA00022741"/>
    </source>
</evidence>
<name>A0ABT1CK16_9PROT</name>
<comment type="catalytic activity">
    <reaction evidence="4">
        <text>(6S)-5-formyl-5,6,7,8-tetrahydrofolate + ATP = (6R)-5,10-methenyltetrahydrofolate + ADP + phosphate</text>
        <dbReference type="Rhea" id="RHEA:10488"/>
        <dbReference type="ChEBI" id="CHEBI:30616"/>
        <dbReference type="ChEBI" id="CHEBI:43474"/>
        <dbReference type="ChEBI" id="CHEBI:57455"/>
        <dbReference type="ChEBI" id="CHEBI:57457"/>
        <dbReference type="ChEBI" id="CHEBI:456216"/>
        <dbReference type="EC" id="6.3.3.2"/>
    </reaction>
</comment>
<keyword evidence="3 4" id="KW-0067">ATP-binding</keyword>
<keyword evidence="4" id="KW-0460">Magnesium</keyword>
<dbReference type="Gene3D" id="3.40.50.10420">
    <property type="entry name" value="NagB/RpiA/CoA transferase-like"/>
    <property type="match status" value="1"/>
</dbReference>
<reference evidence="5 6" key="1">
    <citation type="submission" date="2022-06" db="EMBL/GenBank/DDBJ databases">
        <title>Whole-genome of Asaia lannensis strain LMG 27011T.</title>
        <authorList>
            <person name="Sombolestani A."/>
        </authorList>
    </citation>
    <scope>NUCLEOTIDE SEQUENCE [LARGE SCALE GENOMIC DNA]</scope>
    <source>
        <strain evidence="5 6">NBRC 102526</strain>
    </source>
</reference>
<evidence type="ECO:0000256" key="4">
    <source>
        <dbReference type="RuleBase" id="RU361279"/>
    </source>
</evidence>
<dbReference type="InterPro" id="IPR002698">
    <property type="entry name" value="FTHF_cligase"/>
</dbReference>
<evidence type="ECO:0000313" key="5">
    <source>
        <dbReference type="EMBL" id="MCO6161106.1"/>
    </source>
</evidence>
<evidence type="ECO:0000256" key="3">
    <source>
        <dbReference type="ARBA" id="ARBA00022840"/>
    </source>
</evidence>
<dbReference type="NCBIfam" id="TIGR02727">
    <property type="entry name" value="MTHFS_bact"/>
    <property type="match status" value="1"/>
</dbReference>
<dbReference type="Proteomes" id="UP001523401">
    <property type="component" value="Unassembled WGS sequence"/>
</dbReference>
<dbReference type="PIRSF" id="PIRSF006806">
    <property type="entry name" value="FTHF_cligase"/>
    <property type="match status" value="1"/>
</dbReference>
<keyword evidence="6" id="KW-1185">Reference proteome</keyword>
<evidence type="ECO:0000256" key="1">
    <source>
        <dbReference type="ARBA" id="ARBA00010638"/>
    </source>
</evidence>
<comment type="caution">
    <text evidence="5">The sequence shown here is derived from an EMBL/GenBank/DDBJ whole genome shotgun (WGS) entry which is preliminary data.</text>
</comment>
<dbReference type="EC" id="6.3.3.2" evidence="4"/>
<accession>A0ABT1CK16</accession>
<dbReference type="PANTHER" id="PTHR23407:SF1">
    <property type="entry name" value="5-FORMYLTETRAHYDROFOLATE CYCLO-LIGASE"/>
    <property type="match status" value="1"/>
</dbReference>
<gene>
    <name evidence="5" type="ORF">NF685_13785</name>
</gene>
<keyword evidence="2 4" id="KW-0547">Nucleotide-binding</keyword>
<dbReference type="RefSeq" id="WP_252850075.1">
    <property type="nucleotide sequence ID" value="NZ_BAPW01000042.1"/>
</dbReference>
<keyword evidence="4" id="KW-0479">Metal-binding</keyword>
<organism evidence="5 6">
    <name type="scientific">Asaia lannensis NBRC 102526</name>
    <dbReference type="NCBI Taxonomy" id="1307926"/>
    <lineage>
        <taxon>Bacteria</taxon>
        <taxon>Pseudomonadati</taxon>
        <taxon>Pseudomonadota</taxon>
        <taxon>Alphaproteobacteria</taxon>
        <taxon>Acetobacterales</taxon>
        <taxon>Acetobacteraceae</taxon>
        <taxon>Asaia</taxon>
    </lineage>
</organism>
<comment type="cofactor">
    <cofactor evidence="4">
        <name>Mg(2+)</name>
        <dbReference type="ChEBI" id="CHEBI:18420"/>
    </cofactor>
</comment>
<evidence type="ECO:0000313" key="6">
    <source>
        <dbReference type="Proteomes" id="UP001523401"/>
    </source>
</evidence>
<dbReference type="EMBL" id="JAMXQU010000015">
    <property type="protein sequence ID" value="MCO6161106.1"/>
    <property type="molecule type" value="Genomic_DNA"/>
</dbReference>
<dbReference type="GO" id="GO:0030272">
    <property type="term" value="F:5-formyltetrahydrofolate cyclo-ligase activity"/>
    <property type="evidence" value="ECO:0007669"/>
    <property type="project" value="UniProtKB-EC"/>
</dbReference>
<sequence>MVVPHIDIDRQKQALRRVMRQRRIDHPDSPLVISVLNERLAAEVLAETQALKIGCVWPLPGEADLRPLCHALHVAGREVFLPETTPKGDALVFRQWTPQAAMIAGRYGTTHPDGVCDRPDLVLVPLLAFDRTLNRLGYGGGYYDRTLAQLGCRAFGFALSWQEVGQVPTGIHDHALERIVTEKETIRKQAGEGKAE</sequence>
<keyword evidence="5" id="KW-0436">Ligase</keyword>
<protein>
    <recommendedName>
        <fullName evidence="4">5-formyltetrahydrofolate cyclo-ligase</fullName>
        <ecNumber evidence="4">6.3.3.2</ecNumber>
    </recommendedName>
</protein>